<evidence type="ECO:0000313" key="1">
    <source>
        <dbReference type="EMBL" id="JAH02298.1"/>
    </source>
</evidence>
<reference evidence="1" key="2">
    <citation type="journal article" date="2015" name="Fish Shellfish Immunol.">
        <title>Early steps in the European eel (Anguilla anguilla)-Vibrio vulnificus interaction in the gills: Role of the RtxA13 toxin.</title>
        <authorList>
            <person name="Callol A."/>
            <person name="Pajuelo D."/>
            <person name="Ebbesson L."/>
            <person name="Teles M."/>
            <person name="MacKenzie S."/>
            <person name="Amaro C."/>
        </authorList>
    </citation>
    <scope>NUCLEOTIDE SEQUENCE</scope>
</reference>
<accession>A0A0E9PEN9</accession>
<name>A0A0E9PEN9_ANGAN</name>
<organism evidence="1">
    <name type="scientific">Anguilla anguilla</name>
    <name type="common">European freshwater eel</name>
    <name type="synonym">Muraena anguilla</name>
    <dbReference type="NCBI Taxonomy" id="7936"/>
    <lineage>
        <taxon>Eukaryota</taxon>
        <taxon>Metazoa</taxon>
        <taxon>Chordata</taxon>
        <taxon>Craniata</taxon>
        <taxon>Vertebrata</taxon>
        <taxon>Euteleostomi</taxon>
        <taxon>Actinopterygii</taxon>
        <taxon>Neopterygii</taxon>
        <taxon>Teleostei</taxon>
        <taxon>Anguilliformes</taxon>
        <taxon>Anguillidae</taxon>
        <taxon>Anguilla</taxon>
    </lineage>
</organism>
<dbReference type="AlphaFoldDB" id="A0A0E9PEN9"/>
<reference evidence="1" key="1">
    <citation type="submission" date="2014-11" db="EMBL/GenBank/DDBJ databases">
        <authorList>
            <person name="Amaro Gonzalez C."/>
        </authorList>
    </citation>
    <scope>NUCLEOTIDE SEQUENCE</scope>
</reference>
<dbReference type="EMBL" id="GBXM01106279">
    <property type="protein sequence ID" value="JAH02298.1"/>
    <property type="molecule type" value="Transcribed_RNA"/>
</dbReference>
<proteinExistence type="predicted"/>
<protein>
    <submittedName>
        <fullName evidence="1">Uncharacterized protein</fullName>
    </submittedName>
</protein>
<sequence>MIAHPYPSFSIIIKSQCLLCVSSEHDGVLLSQIVLFSQTIVNTQF</sequence>